<name>F0V2G0_MYCS3</name>
<gene>
    <name evidence="2" type="ORF">MSUIS_07480</name>
</gene>
<keyword evidence="1" id="KW-1133">Transmembrane helix</keyword>
<feature type="transmembrane region" description="Helical" evidence="1">
    <location>
        <begin position="16"/>
        <end position="37"/>
    </location>
</feature>
<dbReference type="HOGENOM" id="CLU_2753580_0_0_14"/>
<dbReference type="RefSeq" id="WP_013609440.1">
    <property type="nucleotide sequence ID" value="NC_015153.1"/>
</dbReference>
<dbReference type="KEGG" id="msk:MSUIS_07480"/>
<dbReference type="EMBL" id="FQ790233">
    <property type="protein sequence ID" value="CBZ40841.1"/>
    <property type="molecule type" value="Genomic_DNA"/>
</dbReference>
<evidence type="ECO:0000313" key="3">
    <source>
        <dbReference type="Proteomes" id="UP000008645"/>
    </source>
</evidence>
<dbReference type="AlphaFoldDB" id="F0V2G0"/>
<reference evidence="2 3" key="1">
    <citation type="journal article" date="2011" name="J. Bacteriol.">
        <title>Complete genome sequence of the hemotrophic Mycoplasma suis strain KI3806.</title>
        <authorList>
            <person name="Oehlerking J."/>
            <person name="Kube M."/>
            <person name="Felder K.M."/>
            <person name="Matter D."/>
            <person name="Wittenbrink M.M."/>
            <person name="Schwarzenbach S."/>
            <person name="Kramer M.M."/>
            <person name="Hoelzle K."/>
            <person name="Hoelzle L.E."/>
        </authorList>
    </citation>
    <scope>NUCLEOTIDE SEQUENCE [LARGE SCALE GENOMIC DNA]</scope>
    <source>
        <strain evidence="3">KI_3806</strain>
    </source>
</reference>
<keyword evidence="1" id="KW-0472">Membrane</keyword>
<keyword evidence="1" id="KW-0812">Transmembrane</keyword>
<evidence type="ECO:0000313" key="2">
    <source>
        <dbReference type="EMBL" id="CBZ40841.1"/>
    </source>
</evidence>
<proteinExistence type="predicted"/>
<evidence type="ECO:0000256" key="1">
    <source>
        <dbReference type="SAM" id="Phobius"/>
    </source>
</evidence>
<protein>
    <submittedName>
        <fullName evidence="2">Uncharacterized protein</fullName>
    </submittedName>
</protein>
<organism evidence="2 3">
    <name type="scientific">Mycoplasma suis (strain KI_3806)</name>
    <dbReference type="NCBI Taxonomy" id="708248"/>
    <lineage>
        <taxon>Bacteria</taxon>
        <taxon>Bacillati</taxon>
        <taxon>Mycoplasmatota</taxon>
        <taxon>Mollicutes</taxon>
        <taxon>Mycoplasmataceae</taxon>
        <taxon>Mycoplasma</taxon>
    </lineage>
</organism>
<dbReference type="Proteomes" id="UP000008645">
    <property type="component" value="Chromosome"/>
</dbReference>
<accession>F0V2G0</accession>
<sequence>MSDWASFFRWPQLTEGTIITLYACSAFFLLWFLFEWWRYSRRMTYRDSLEHIFEIPKNLISKLKDIRGGQ</sequence>